<dbReference type="GO" id="GO:0009536">
    <property type="term" value="C:plastid"/>
    <property type="evidence" value="ECO:0007669"/>
    <property type="project" value="UniProtKB-SubCell"/>
</dbReference>
<dbReference type="InterPro" id="IPR009631">
    <property type="entry name" value="CGLD27-like"/>
</dbReference>
<evidence type="ECO:0000313" key="3">
    <source>
        <dbReference type="EMBL" id="SZX74816.1"/>
    </source>
</evidence>
<dbReference type="PANTHER" id="PTHR34214">
    <property type="match status" value="1"/>
</dbReference>
<sequence>MDLEMAVPEDQRPVNELAALKQAWLYSWAVLPLGDYVKRLALVFGFFFAFVGAPIADQTFDFSKTPLEFVLSAGIGSSLVVAIAMVRIYLGWSYVGDRLLSAAVPYEETGWYDGQTFVKPPEVLTRDRLLATYEVRPTLAKLRSTLLGMGGILLVTALLLLGLIKAGTDADGVYGRGSMPVPRQVTADGVLYGKRVKDLRELADNDELAAEEAAAQGGVPGYCGDRLLRAYAGGQYCSKFDK</sequence>
<gene>
    <name evidence="3" type="ORF">BQ4739_LOCUS15134</name>
</gene>
<dbReference type="PANTHER" id="PTHR34214:SF3">
    <property type="entry name" value="PROTEIN CONSERVED IN THE GREEN LINEAGE AND DIATOMS 27, CHLOROPLASTIC"/>
    <property type="match status" value="1"/>
</dbReference>
<dbReference type="Proteomes" id="UP000256970">
    <property type="component" value="Unassembled WGS sequence"/>
</dbReference>
<dbReference type="Pfam" id="PF06799">
    <property type="entry name" value="CGLD27-like"/>
    <property type="match status" value="1"/>
</dbReference>
<accession>A0A383WDP1</accession>
<dbReference type="AlphaFoldDB" id="A0A383WDP1"/>
<dbReference type="STRING" id="3088.A0A383WDP1"/>
<comment type="subcellular location">
    <subcellularLocation>
        <location evidence="1">Plastid</location>
    </subcellularLocation>
</comment>
<proteinExistence type="predicted"/>
<protein>
    <submittedName>
        <fullName evidence="3">Uncharacterized protein</fullName>
    </submittedName>
</protein>
<organism evidence="3 4">
    <name type="scientific">Tetradesmus obliquus</name>
    <name type="common">Green alga</name>
    <name type="synonym">Acutodesmus obliquus</name>
    <dbReference type="NCBI Taxonomy" id="3088"/>
    <lineage>
        <taxon>Eukaryota</taxon>
        <taxon>Viridiplantae</taxon>
        <taxon>Chlorophyta</taxon>
        <taxon>core chlorophytes</taxon>
        <taxon>Chlorophyceae</taxon>
        <taxon>CS clade</taxon>
        <taxon>Sphaeropleales</taxon>
        <taxon>Scenedesmaceae</taxon>
        <taxon>Tetradesmus</taxon>
    </lineage>
</organism>
<evidence type="ECO:0000313" key="4">
    <source>
        <dbReference type="Proteomes" id="UP000256970"/>
    </source>
</evidence>
<keyword evidence="2" id="KW-0934">Plastid</keyword>
<reference evidence="3 4" key="1">
    <citation type="submission" date="2016-10" db="EMBL/GenBank/DDBJ databases">
        <authorList>
            <person name="Cai Z."/>
        </authorList>
    </citation>
    <scope>NUCLEOTIDE SEQUENCE [LARGE SCALE GENOMIC DNA]</scope>
</reference>
<name>A0A383WDP1_TETOB</name>
<evidence type="ECO:0000256" key="1">
    <source>
        <dbReference type="ARBA" id="ARBA00004474"/>
    </source>
</evidence>
<dbReference type="EMBL" id="FNXT01001221">
    <property type="protein sequence ID" value="SZX74816.1"/>
    <property type="molecule type" value="Genomic_DNA"/>
</dbReference>
<keyword evidence="4" id="KW-1185">Reference proteome</keyword>
<evidence type="ECO:0000256" key="2">
    <source>
        <dbReference type="ARBA" id="ARBA00022640"/>
    </source>
</evidence>